<proteinExistence type="predicted"/>
<sequence length="53" mass="6315">MMQALYPIVPLIYNYALRVHSYLKDHSSRNCIKIQDSYFMREGRKELFGFLGT</sequence>
<dbReference type="EMBL" id="ML120374">
    <property type="protein sequence ID" value="RPB01296.1"/>
    <property type="molecule type" value="Genomic_DNA"/>
</dbReference>
<reference evidence="1 2" key="1">
    <citation type="journal article" date="2018" name="Nat. Ecol. Evol.">
        <title>Pezizomycetes genomes reveal the molecular basis of ectomycorrhizal truffle lifestyle.</title>
        <authorList>
            <person name="Murat C."/>
            <person name="Payen T."/>
            <person name="Noel B."/>
            <person name="Kuo A."/>
            <person name="Morin E."/>
            <person name="Chen J."/>
            <person name="Kohler A."/>
            <person name="Krizsan K."/>
            <person name="Balestrini R."/>
            <person name="Da Silva C."/>
            <person name="Montanini B."/>
            <person name="Hainaut M."/>
            <person name="Levati E."/>
            <person name="Barry K.W."/>
            <person name="Belfiori B."/>
            <person name="Cichocki N."/>
            <person name="Clum A."/>
            <person name="Dockter R.B."/>
            <person name="Fauchery L."/>
            <person name="Guy J."/>
            <person name="Iotti M."/>
            <person name="Le Tacon F."/>
            <person name="Lindquist E.A."/>
            <person name="Lipzen A."/>
            <person name="Malagnac F."/>
            <person name="Mello A."/>
            <person name="Molinier V."/>
            <person name="Miyauchi S."/>
            <person name="Poulain J."/>
            <person name="Riccioni C."/>
            <person name="Rubini A."/>
            <person name="Sitrit Y."/>
            <person name="Splivallo R."/>
            <person name="Traeger S."/>
            <person name="Wang M."/>
            <person name="Zifcakova L."/>
            <person name="Wipf D."/>
            <person name="Zambonelli A."/>
            <person name="Paolocci F."/>
            <person name="Nowrousian M."/>
            <person name="Ottonello S."/>
            <person name="Baldrian P."/>
            <person name="Spatafora J.W."/>
            <person name="Henrissat B."/>
            <person name="Nagy L.G."/>
            <person name="Aury J.M."/>
            <person name="Wincker P."/>
            <person name="Grigoriev I.V."/>
            <person name="Bonfante P."/>
            <person name="Martin F.M."/>
        </authorList>
    </citation>
    <scope>NUCLEOTIDE SEQUENCE [LARGE SCALE GENOMIC DNA]</scope>
    <source>
        <strain evidence="1 2">120613-1</strain>
    </source>
</reference>
<name>A0A3N4JSI1_9PEZI</name>
<protein>
    <submittedName>
        <fullName evidence="1">Uncharacterized protein</fullName>
    </submittedName>
</protein>
<gene>
    <name evidence="1" type="ORF">L873DRAFT_1803803</name>
</gene>
<dbReference type="AlphaFoldDB" id="A0A3N4JSI1"/>
<evidence type="ECO:0000313" key="2">
    <source>
        <dbReference type="Proteomes" id="UP000276215"/>
    </source>
</evidence>
<evidence type="ECO:0000313" key="1">
    <source>
        <dbReference type="EMBL" id="RPB01296.1"/>
    </source>
</evidence>
<accession>A0A3N4JSI1</accession>
<organism evidence="1 2">
    <name type="scientific">Choiromyces venosus 120613-1</name>
    <dbReference type="NCBI Taxonomy" id="1336337"/>
    <lineage>
        <taxon>Eukaryota</taxon>
        <taxon>Fungi</taxon>
        <taxon>Dikarya</taxon>
        <taxon>Ascomycota</taxon>
        <taxon>Pezizomycotina</taxon>
        <taxon>Pezizomycetes</taxon>
        <taxon>Pezizales</taxon>
        <taxon>Tuberaceae</taxon>
        <taxon>Choiromyces</taxon>
    </lineage>
</organism>
<keyword evidence="2" id="KW-1185">Reference proteome</keyword>
<dbReference type="Proteomes" id="UP000276215">
    <property type="component" value="Unassembled WGS sequence"/>
</dbReference>